<reference evidence="2 4" key="2">
    <citation type="submission" date="2016-10" db="EMBL/GenBank/DDBJ databases">
        <authorList>
            <person name="Varghese N."/>
            <person name="Submissions S."/>
        </authorList>
    </citation>
    <scope>NUCLEOTIDE SEQUENCE [LARGE SCALE GENOMIC DNA]</scope>
    <source>
        <strain evidence="2 4">DSM 22150</strain>
    </source>
</reference>
<dbReference type="OrthoDB" id="9790031at2"/>
<gene>
    <name evidence="2" type="ORF">SAMN05216375_10386</name>
    <name evidence="1" type="ORF">TR210_955</name>
</gene>
<dbReference type="STRING" id="640938.TR210_955"/>
<dbReference type="InterPro" id="IPR023214">
    <property type="entry name" value="HAD_sf"/>
</dbReference>
<sequence>MTKVALVFSDIDGTLLDSKHQVSPEAIQIIQDLVKQDTKIILASARPPGAMIAIADEVQLSSPLVCFNGALITQYADGSFDDLYSLTLERPATVQLYQTISTKFPEVSFNIYSGDRWYVEREDAWVKQEAAITRMDPEILSMQSFLNEQLPVHKILCMGNPDDIQKLEDELEGANLSTISYYRSKDTYMEIVNNQVSKLGALDFLCEKYGIALENTLAIGDNFNDMPMIEHAGKGIAMGNAPEEVKQAADYVTDTNDENGFYKALALVLR</sequence>
<protein>
    <submittedName>
        <fullName evidence="1">Cof protein</fullName>
    </submittedName>
</protein>
<dbReference type="GO" id="GO:0000287">
    <property type="term" value="F:magnesium ion binding"/>
    <property type="evidence" value="ECO:0007669"/>
    <property type="project" value="TreeGrafter"/>
</dbReference>
<dbReference type="Gene3D" id="3.30.1240.10">
    <property type="match status" value="1"/>
</dbReference>
<dbReference type="CDD" id="cd07516">
    <property type="entry name" value="HAD_Pase"/>
    <property type="match status" value="1"/>
</dbReference>
<dbReference type="NCBIfam" id="TIGR01484">
    <property type="entry name" value="HAD-SF-IIB"/>
    <property type="match status" value="1"/>
</dbReference>
<organism evidence="1 3">
    <name type="scientific">Trichococcus ilyis</name>
    <dbReference type="NCBI Taxonomy" id="640938"/>
    <lineage>
        <taxon>Bacteria</taxon>
        <taxon>Bacillati</taxon>
        <taxon>Bacillota</taxon>
        <taxon>Bacilli</taxon>
        <taxon>Lactobacillales</taxon>
        <taxon>Carnobacteriaceae</taxon>
        <taxon>Trichococcus</taxon>
    </lineage>
</organism>
<dbReference type="EMBL" id="FNYT01000003">
    <property type="protein sequence ID" value="SEI74666.1"/>
    <property type="molecule type" value="Genomic_DNA"/>
</dbReference>
<dbReference type="PROSITE" id="PS01229">
    <property type="entry name" value="COF_2"/>
    <property type="match status" value="1"/>
</dbReference>
<dbReference type="NCBIfam" id="TIGR00099">
    <property type="entry name" value="Cof-subfamily"/>
    <property type="match status" value="1"/>
</dbReference>
<dbReference type="SFLD" id="SFLDG01140">
    <property type="entry name" value="C2.B:_Phosphomannomutase_and_P"/>
    <property type="match status" value="1"/>
</dbReference>
<dbReference type="SUPFAM" id="SSF56784">
    <property type="entry name" value="HAD-like"/>
    <property type="match status" value="1"/>
</dbReference>
<dbReference type="InterPro" id="IPR036412">
    <property type="entry name" value="HAD-like_sf"/>
</dbReference>
<dbReference type="GO" id="GO:0016791">
    <property type="term" value="F:phosphatase activity"/>
    <property type="evidence" value="ECO:0007669"/>
    <property type="project" value="UniProtKB-ARBA"/>
</dbReference>
<dbReference type="InterPro" id="IPR006379">
    <property type="entry name" value="HAD-SF_hydro_IIB"/>
</dbReference>
<proteinExistence type="predicted"/>
<reference evidence="1 3" key="1">
    <citation type="submission" date="2016-02" db="EMBL/GenBank/DDBJ databases">
        <authorList>
            <person name="Wen L."/>
            <person name="He K."/>
            <person name="Yang H."/>
        </authorList>
    </citation>
    <scope>NUCLEOTIDE SEQUENCE [LARGE SCALE GENOMIC DNA]</scope>
    <source>
        <strain evidence="1">Trichococcus_R210</strain>
    </source>
</reference>
<name>A0A143YIB3_9LACT</name>
<keyword evidence="4" id="KW-1185">Reference proteome</keyword>
<evidence type="ECO:0000313" key="1">
    <source>
        <dbReference type="EMBL" id="CZQ91386.1"/>
    </source>
</evidence>
<evidence type="ECO:0000313" key="3">
    <source>
        <dbReference type="Proteomes" id="UP000076878"/>
    </source>
</evidence>
<dbReference type="Proteomes" id="UP000199280">
    <property type="component" value="Unassembled WGS sequence"/>
</dbReference>
<dbReference type="PANTHER" id="PTHR10000">
    <property type="entry name" value="PHOSPHOSERINE PHOSPHATASE"/>
    <property type="match status" value="1"/>
</dbReference>
<dbReference type="RefSeq" id="WP_068622079.1">
    <property type="nucleotide sequence ID" value="NZ_FJNB01000005.1"/>
</dbReference>
<dbReference type="InterPro" id="IPR000150">
    <property type="entry name" value="Cof"/>
</dbReference>
<dbReference type="Proteomes" id="UP000076878">
    <property type="component" value="Unassembled WGS sequence"/>
</dbReference>
<evidence type="ECO:0000313" key="4">
    <source>
        <dbReference type="Proteomes" id="UP000199280"/>
    </source>
</evidence>
<evidence type="ECO:0000313" key="2">
    <source>
        <dbReference type="EMBL" id="SEI74666.1"/>
    </source>
</evidence>
<dbReference type="Gene3D" id="3.40.50.1000">
    <property type="entry name" value="HAD superfamily/HAD-like"/>
    <property type="match status" value="1"/>
</dbReference>
<dbReference type="EMBL" id="FJNB01000005">
    <property type="protein sequence ID" value="CZQ91386.1"/>
    <property type="molecule type" value="Genomic_DNA"/>
</dbReference>
<dbReference type="Pfam" id="PF08282">
    <property type="entry name" value="Hydrolase_3"/>
    <property type="match status" value="1"/>
</dbReference>
<dbReference type="SFLD" id="SFLDS00003">
    <property type="entry name" value="Haloacid_Dehalogenase"/>
    <property type="match status" value="1"/>
</dbReference>
<dbReference type="GO" id="GO:0005829">
    <property type="term" value="C:cytosol"/>
    <property type="evidence" value="ECO:0007669"/>
    <property type="project" value="TreeGrafter"/>
</dbReference>
<dbReference type="SFLD" id="SFLDG01144">
    <property type="entry name" value="C2.B.4:_PGP_Like"/>
    <property type="match status" value="1"/>
</dbReference>
<dbReference type="PANTHER" id="PTHR10000:SF8">
    <property type="entry name" value="HAD SUPERFAMILY HYDROLASE-LIKE, TYPE 3"/>
    <property type="match status" value="1"/>
</dbReference>
<dbReference type="AlphaFoldDB" id="A0A143YIB3"/>
<accession>A0A143YIB3</accession>